<evidence type="ECO:0000313" key="1">
    <source>
        <dbReference type="EMBL" id="KAH3787492.1"/>
    </source>
</evidence>
<proteinExistence type="predicted"/>
<organism evidence="1 2">
    <name type="scientific">Dreissena polymorpha</name>
    <name type="common">Zebra mussel</name>
    <name type="synonym">Mytilus polymorpha</name>
    <dbReference type="NCBI Taxonomy" id="45954"/>
    <lineage>
        <taxon>Eukaryota</taxon>
        <taxon>Metazoa</taxon>
        <taxon>Spiralia</taxon>
        <taxon>Lophotrochozoa</taxon>
        <taxon>Mollusca</taxon>
        <taxon>Bivalvia</taxon>
        <taxon>Autobranchia</taxon>
        <taxon>Heteroconchia</taxon>
        <taxon>Euheterodonta</taxon>
        <taxon>Imparidentia</taxon>
        <taxon>Neoheterodontei</taxon>
        <taxon>Myida</taxon>
        <taxon>Dreissenoidea</taxon>
        <taxon>Dreissenidae</taxon>
        <taxon>Dreissena</taxon>
    </lineage>
</organism>
<name>A0A9D4IWS7_DREPO</name>
<evidence type="ECO:0000313" key="2">
    <source>
        <dbReference type="Proteomes" id="UP000828390"/>
    </source>
</evidence>
<sequence length="51" mass="5391">MSGLHPQGGALVFHSSSGQYCVAPNVDHVFKTQCGHSLDDMAGVDIDTACW</sequence>
<dbReference type="Proteomes" id="UP000828390">
    <property type="component" value="Unassembled WGS sequence"/>
</dbReference>
<dbReference type="EMBL" id="JAIWYP010000008">
    <property type="protein sequence ID" value="KAH3787492.1"/>
    <property type="molecule type" value="Genomic_DNA"/>
</dbReference>
<comment type="caution">
    <text evidence="1">The sequence shown here is derived from an EMBL/GenBank/DDBJ whole genome shotgun (WGS) entry which is preliminary data.</text>
</comment>
<protein>
    <submittedName>
        <fullName evidence="1">Uncharacterized protein</fullName>
    </submittedName>
</protein>
<keyword evidence="2" id="KW-1185">Reference proteome</keyword>
<accession>A0A9D4IWS7</accession>
<gene>
    <name evidence="1" type="ORF">DPMN_165616</name>
</gene>
<reference evidence="1" key="2">
    <citation type="submission" date="2020-11" db="EMBL/GenBank/DDBJ databases">
        <authorList>
            <person name="McCartney M.A."/>
            <person name="Auch B."/>
            <person name="Kono T."/>
            <person name="Mallez S."/>
            <person name="Becker A."/>
            <person name="Gohl D.M."/>
            <person name="Silverstein K.A.T."/>
            <person name="Koren S."/>
            <person name="Bechman K.B."/>
            <person name="Herman A."/>
            <person name="Abrahante J.E."/>
            <person name="Garbe J."/>
        </authorList>
    </citation>
    <scope>NUCLEOTIDE SEQUENCE</scope>
    <source>
        <strain evidence="1">Duluth1</strain>
        <tissue evidence="1">Whole animal</tissue>
    </source>
</reference>
<reference evidence="1" key="1">
    <citation type="journal article" date="2019" name="bioRxiv">
        <title>The Genome of the Zebra Mussel, Dreissena polymorpha: A Resource for Invasive Species Research.</title>
        <authorList>
            <person name="McCartney M.A."/>
            <person name="Auch B."/>
            <person name="Kono T."/>
            <person name="Mallez S."/>
            <person name="Zhang Y."/>
            <person name="Obille A."/>
            <person name="Becker A."/>
            <person name="Abrahante J.E."/>
            <person name="Garbe J."/>
            <person name="Badalamenti J.P."/>
            <person name="Herman A."/>
            <person name="Mangelson H."/>
            <person name="Liachko I."/>
            <person name="Sullivan S."/>
            <person name="Sone E.D."/>
            <person name="Koren S."/>
            <person name="Silverstein K.A.T."/>
            <person name="Beckman K.B."/>
            <person name="Gohl D.M."/>
        </authorList>
    </citation>
    <scope>NUCLEOTIDE SEQUENCE</scope>
    <source>
        <strain evidence="1">Duluth1</strain>
        <tissue evidence="1">Whole animal</tissue>
    </source>
</reference>
<dbReference type="AlphaFoldDB" id="A0A9D4IWS7"/>